<evidence type="ECO:0000256" key="5">
    <source>
        <dbReference type="ARBA" id="ARBA00022989"/>
    </source>
</evidence>
<evidence type="ECO:0000256" key="7">
    <source>
        <dbReference type="RuleBase" id="RU362091"/>
    </source>
</evidence>
<reference evidence="10" key="1">
    <citation type="journal article" date="2014" name="Stand. Genomic Sci.">
        <title>Complete genome sequence of Burkholderia phymatum STM815(T), a broad host range and efficient nitrogen-fixing symbiont of Mimosa species.</title>
        <authorList>
            <person name="Moulin L."/>
            <person name="Klonowska A."/>
            <person name="Caroline B."/>
            <person name="Booth K."/>
            <person name="Vriezen J.A."/>
            <person name="Melkonian R."/>
            <person name="James E.K."/>
            <person name="Young J.P."/>
            <person name="Bena G."/>
            <person name="Hauser L."/>
            <person name="Land M."/>
            <person name="Kyrpides N."/>
            <person name="Bruce D."/>
            <person name="Chain P."/>
            <person name="Copeland A."/>
            <person name="Pitluck S."/>
            <person name="Woyke T."/>
            <person name="Lizotte-Waniewski M."/>
            <person name="Bristow J."/>
            <person name="Riley M."/>
        </authorList>
    </citation>
    <scope>NUCLEOTIDE SEQUENCE [LARGE SCALE GENOMIC DNA]</scope>
    <source>
        <strain evidence="10">DSM 17167 / CIP 108236 / LMG 21445 / STM815</strain>
    </source>
</reference>
<dbReference type="AlphaFoldDB" id="B2JRM6"/>
<proteinExistence type="inferred from homology"/>
<dbReference type="GO" id="GO:0022857">
    <property type="term" value="F:transmembrane transporter activity"/>
    <property type="evidence" value="ECO:0007669"/>
    <property type="project" value="InterPro"/>
</dbReference>
<protein>
    <submittedName>
        <fullName evidence="9">Na+/solute symporter</fullName>
    </submittedName>
</protein>
<feature type="transmembrane region" description="Helical" evidence="8">
    <location>
        <begin position="158"/>
        <end position="176"/>
    </location>
</feature>
<dbReference type="STRING" id="391038.Bphy_3191"/>
<dbReference type="RefSeq" id="WP_012402526.1">
    <property type="nucleotide sequence ID" value="NC_010623.1"/>
</dbReference>
<feature type="transmembrane region" description="Helical" evidence="8">
    <location>
        <begin position="188"/>
        <end position="213"/>
    </location>
</feature>
<dbReference type="Pfam" id="PF00474">
    <property type="entry name" value="SSF"/>
    <property type="match status" value="1"/>
</dbReference>
<dbReference type="KEGG" id="bph:Bphy_3191"/>
<feature type="transmembrane region" description="Helical" evidence="8">
    <location>
        <begin position="275"/>
        <end position="297"/>
    </location>
</feature>
<dbReference type="CDD" id="cd10322">
    <property type="entry name" value="SLC5sbd"/>
    <property type="match status" value="1"/>
</dbReference>
<keyword evidence="6 8" id="KW-0472">Membrane</keyword>
<keyword evidence="5 8" id="KW-1133">Transmembrane helix</keyword>
<feature type="transmembrane region" description="Helical" evidence="8">
    <location>
        <begin position="458"/>
        <end position="481"/>
    </location>
</feature>
<feature type="transmembrane region" description="Helical" evidence="8">
    <location>
        <begin position="42"/>
        <end position="67"/>
    </location>
</feature>
<dbReference type="Gene3D" id="1.20.1730.10">
    <property type="entry name" value="Sodium/glucose cotransporter"/>
    <property type="match status" value="1"/>
</dbReference>
<dbReference type="eggNOG" id="COG0591">
    <property type="taxonomic scope" value="Bacteria"/>
</dbReference>
<sequence length="490" mass="52134" precursor="true">MNSALLILTVFFVGALAIGLVAKRGVEMNLEEWSIAGRGFGVVISFVLIAGEIFSTYSFLGATGWAYAKGAPVFYYMGCASLAFVIGYWTLPRLRDIAQEYQLVSFSDYFERVFNSRMLGAMAAVIGLGAMIPLLVIQMKGLGIIVHEASYGGLSETAAIWAGLAIMVAYIVVSGIRGAATVAVVKDVLILIVALSLAAYLPLHYLGGYAHLFETIERTHPGHFNMPETGLNATWYNSTVLLVSLGYFLFPHAFTSVYAIKTRDAARKNAIMMPLYQMLIVCMYIVGFTAIVVVPGLTGSSTDIALFAIAKKSFPAWVVGVIGGAGLLTALVPGAMILLNASTMFSKNLVRGYLLPHASDAVINRIARITVPVYALICVTALFSSGASMVPISLFASNLLDQLFPAFLLGLIPRVTKRVAPLALGIVVGVLMLGYVSLGCAGDFARAFPFLPTWLASVNVGLSALAVNVIVVSTTACLSRVGARPITVAR</sequence>
<comment type="subcellular location">
    <subcellularLocation>
        <location evidence="1">Membrane</location>
        <topology evidence="1">Multi-pass membrane protein</topology>
    </subcellularLocation>
</comment>
<evidence type="ECO:0000256" key="4">
    <source>
        <dbReference type="ARBA" id="ARBA00022692"/>
    </source>
</evidence>
<dbReference type="PANTHER" id="PTHR48086:SF8">
    <property type="entry name" value="MONOCARBOXYLIC ACID PERMEASE"/>
    <property type="match status" value="1"/>
</dbReference>
<dbReference type="PANTHER" id="PTHR48086">
    <property type="entry name" value="SODIUM/PROLINE SYMPORTER-RELATED"/>
    <property type="match status" value="1"/>
</dbReference>
<evidence type="ECO:0000313" key="10">
    <source>
        <dbReference type="Proteomes" id="UP000001192"/>
    </source>
</evidence>
<evidence type="ECO:0000256" key="8">
    <source>
        <dbReference type="SAM" id="Phobius"/>
    </source>
</evidence>
<gene>
    <name evidence="9" type="ordered locus">Bphy_3191</name>
</gene>
<dbReference type="PROSITE" id="PS50283">
    <property type="entry name" value="NA_SOLUT_SYMP_3"/>
    <property type="match status" value="1"/>
</dbReference>
<feature type="transmembrane region" description="Helical" evidence="8">
    <location>
        <begin position="73"/>
        <end position="91"/>
    </location>
</feature>
<organism evidence="9 10">
    <name type="scientific">Paraburkholderia phymatum (strain DSM 17167 / CIP 108236 / LMG 21445 / STM815)</name>
    <name type="common">Burkholderia phymatum</name>
    <dbReference type="NCBI Taxonomy" id="391038"/>
    <lineage>
        <taxon>Bacteria</taxon>
        <taxon>Pseudomonadati</taxon>
        <taxon>Pseudomonadota</taxon>
        <taxon>Betaproteobacteria</taxon>
        <taxon>Burkholderiales</taxon>
        <taxon>Burkholderiaceae</taxon>
        <taxon>Paraburkholderia</taxon>
    </lineage>
</organism>
<comment type="similarity">
    <text evidence="2 7">Belongs to the sodium:solute symporter (SSF) (TC 2.A.21) family.</text>
</comment>
<keyword evidence="10" id="KW-1185">Reference proteome</keyword>
<dbReference type="HOGENOM" id="CLU_018808_15_0_4"/>
<keyword evidence="4 8" id="KW-0812">Transmembrane</keyword>
<dbReference type="InterPro" id="IPR038377">
    <property type="entry name" value="Na/Glc_symporter_sf"/>
</dbReference>
<dbReference type="Proteomes" id="UP000001192">
    <property type="component" value="Chromosome 2"/>
</dbReference>
<evidence type="ECO:0000313" key="9">
    <source>
        <dbReference type="EMBL" id="ACC72353.1"/>
    </source>
</evidence>
<dbReference type="InterPro" id="IPR050277">
    <property type="entry name" value="Sodium:Solute_Symporter"/>
</dbReference>
<feature type="transmembrane region" description="Helical" evidence="8">
    <location>
        <begin position="119"/>
        <end position="138"/>
    </location>
</feature>
<keyword evidence="3" id="KW-0813">Transport</keyword>
<dbReference type="InterPro" id="IPR001734">
    <property type="entry name" value="Na/solute_symporter"/>
</dbReference>
<evidence type="ECO:0000256" key="6">
    <source>
        <dbReference type="ARBA" id="ARBA00023136"/>
    </source>
</evidence>
<evidence type="ECO:0000256" key="1">
    <source>
        <dbReference type="ARBA" id="ARBA00004141"/>
    </source>
</evidence>
<dbReference type="EMBL" id="CP001044">
    <property type="protein sequence ID" value="ACC72353.1"/>
    <property type="molecule type" value="Genomic_DNA"/>
</dbReference>
<dbReference type="OrthoDB" id="9789704at2"/>
<accession>B2JRM6</accession>
<feature type="transmembrane region" description="Helical" evidence="8">
    <location>
        <begin position="419"/>
        <end position="438"/>
    </location>
</feature>
<feature type="transmembrane region" description="Helical" evidence="8">
    <location>
        <begin position="317"/>
        <end position="341"/>
    </location>
</feature>
<dbReference type="GO" id="GO:0005886">
    <property type="term" value="C:plasma membrane"/>
    <property type="evidence" value="ECO:0007669"/>
    <property type="project" value="TreeGrafter"/>
</dbReference>
<name>B2JRM6_PARP8</name>
<feature type="transmembrane region" description="Helical" evidence="8">
    <location>
        <begin position="6"/>
        <end position="22"/>
    </location>
</feature>
<feature type="transmembrane region" description="Helical" evidence="8">
    <location>
        <begin position="233"/>
        <end position="254"/>
    </location>
</feature>
<evidence type="ECO:0000256" key="3">
    <source>
        <dbReference type="ARBA" id="ARBA00022448"/>
    </source>
</evidence>
<evidence type="ECO:0000256" key="2">
    <source>
        <dbReference type="ARBA" id="ARBA00006434"/>
    </source>
</evidence>